<dbReference type="Pfam" id="PF22525">
    <property type="entry name" value="H2TH_5"/>
    <property type="match status" value="1"/>
</dbReference>
<name>A0ABN3BKP4_9MICC</name>
<accession>A0ABN3BKP4</accession>
<organism evidence="2 3">
    <name type="scientific">Sinomonas flava</name>
    <dbReference type="NCBI Taxonomy" id="496857"/>
    <lineage>
        <taxon>Bacteria</taxon>
        <taxon>Bacillati</taxon>
        <taxon>Actinomycetota</taxon>
        <taxon>Actinomycetes</taxon>
        <taxon>Micrococcales</taxon>
        <taxon>Micrococcaceae</taxon>
        <taxon>Sinomonas</taxon>
    </lineage>
</organism>
<dbReference type="SUPFAM" id="SSF46946">
    <property type="entry name" value="S13-like H2TH domain"/>
    <property type="match status" value="1"/>
</dbReference>
<dbReference type="InterPro" id="IPR010979">
    <property type="entry name" value="Ribosomal_uS13-like_H2TH"/>
</dbReference>
<evidence type="ECO:0000313" key="3">
    <source>
        <dbReference type="Proteomes" id="UP001500432"/>
    </source>
</evidence>
<dbReference type="NCBIfam" id="NF041260">
    <property type="entry name" value="actino_IHF"/>
    <property type="match status" value="1"/>
</dbReference>
<gene>
    <name evidence="2" type="primary">mihF</name>
    <name evidence="2" type="ORF">GCM10009849_05780</name>
</gene>
<evidence type="ECO:0000259" key="1">
    <source>
        <dbReference type="Pfam" id="PF22525"/>
    </source>
</evidence>
<sequence length="105" mass="11140">MALIPLSPAQRRDALEKAVAARVARAEAKALLRSGEATVGEVLERAQTDEALARLKVTDMLESLHGVGPVRALAILEGLGIAPSRRLRGLGAHQRRALVDFLGAN</sequence>
<dbReference type="EMBL" id="BAAAQW010000003">
    <property type="protein sequence ID" value="GAA2197324.1"/>
    <property type="molecule type" value="Genomic_DNA"/>
</dbReference>
<dbReference type="Proteomes" id="UP001500432">
    <property type="component" value="Unassembled WGS sequence"/>
</dbReference>
<dbReference type="Gene3D" id="1.10.8.50">
    <property type="match status" value="1"/>
</dbReference>
<protein>
    <submittedName>
        <fullName evidence="2">Integration host factor, actinobacterial type</fullName>
    </submittedName>
</protein>
<feature type="domain" description="Integration host factor-like helix-two turn-helix" evidence="1">
    <location>
        <begin position="32"/>
        <end position="99"/>
    </location>
</feature>
<dbReference type="RefSeq" id="WP_208712621.1">
    <property type="nucleotide sequence ID" value="NZ_BAAAQW010000003.1"/>
</dbReference>
<evidence type="ECO:0000313" key="2">
    <source>
        <dbReference type="EMBL" id="GAA2197324.1"/>
    </source>
</evidence>
<dbReference type="InterPro" id="IPR047806">
    <property type="entry name" value="IHF_actinobact"/>
</dbReference>
<proteinExistence type="predicted"/>
<dbReference type="InterPro" id="IPR055201">
    <property type="entry name" value="IHF-like_H2TH"/>
</dbReference>
<comment type="caution">
    <text evidence="2">The sequence shown here is derived from an EMBL/GenBank/DDBJ whole genome shotgun (WGS) entry which is preliminary data.</text>
</comment>
<reference evidence="2 3" key="1">
    <citation type="journal article" date="2019" name="Int. J. Syst. Evol. Microbiol.">
        <title>The Global Catalogue of Microorganisms (GCM) 10K type strain sequencing project: providing services to taxonomists for standard genome sequencing and annotation.</title>
        <authorList>
            <consortium name="The Broad Institute Genomics Platform"/>
            <consortium name="The Broad Institute Genome Sequencing Center for Infectious Disease"/>
            <person name="Wu L."/>
            <person name="Ma J."/>
        </authorList>
    </citation>
    <scope>NUCLEOTIDE SEQUENCE [LARGE SCALE GENOMIC DNA]</scope>
    <source>
        <strain evidence="2 3">JCM 16034</strain>
    </source>
</reference>
<keyword evidence="3" id="KW-1185">Reference proteome</keyword>